<name>A0A919K483_9ACTN</name>
<feature type="DNA-binding region" description="H-T-H motif" evidence="4">
    <location>
        <begin position="50"/>
        <end position="69"/>
    </location>
</feature>
<evidence type="ECO:0000256" key="1">
    <source>
        <dbReference type="ARBA" id="ARBA00023015"/>
    </source>
</evidence>
<dbReference type="Pfam" id="PF00440">
    <property type="entry name" value="TetR_N"/>
    <property type="match status" value="1"/>
</dbReference>
<accession>A0A919K483</accession>
<evidence type="ECO:0000256" key="4">
    <source>
        <dbReference type="PROSITE-ProRule" id="PRU00335"/>
    </source>
</evidence>
<dbReference type="GO" id="GO:0045892">
    <property type="term" value="P:negative regulation of DNA-templated transcription"/>
    <property type="evidence" value="ECO:0007669"/>
    <property type="project" value="InterPro"/>
</dbReference>
<dbReference type="InterPro" id="IPR050109">
    <property type="entry name" value="HTH-type_TetR-like_transc_reg"/>
</dbReference>
<protein>
    <submittedName>
        <fullName evidence="6">TetR family transcriptional regulator</fullName>
    </submittedName>
</protein>
<dbReference type="RefSeq" id="WP_203788592.1">
    <property type="nucleotide sequence ID" value="NZ_BOMV01000087.1"/>
</dbReference>
<dbReference type="GO" id="GO:0003700">
    <property type="term" value="F:DNA-binding transcription factor activity"/>
    <property type="evidence" value="ECO:0007669"/>
    <property type="project" value="TreeGrafter"/>
</dbReference>
<keyword evidence="1" id="KW-0805">Transcription regulation</keyword>
<organism evidence="6 7">
    <name type="scientific">Paractinoplanes rishiriensis</name>
    <dbReference type="NCBI Taxonomy" id="1050105"/>
    <lineage>
        <taxon>Bacteria</taxon>
        <taxon>Bacillati</taxon>
        <taxon>Actinomycetota</taxon>
        <taxon>Actinomycetes</taxon>
        <taxon>Micromonosporales</taxon>
        <taxon>Micromonosporaceae</taxon>
        <taxon>Paractinoplanes</taxon>
    </lineage>
</organism>
<evidence type="ECO:0000313" key="7">
    <source>
        <dbReference type="Proteomes" id="UP000636960"/>
    </source>
</evidence>
<dbReference type="InterPro" id="IPR001647">
    <property type="entry name" value="HTH_TetR"/>
</dbReference>
<evidence type="ECO:0000259" key="5">
    <source>
        <dbReference type="PROSITE" id="PS50977"/>
    </source>
</evidence>
<evidence type="ECO:0000256" key="2">
    <source>
        <dbReference type="ARBA" id="ARBA00023125"/>
    </source>
</evidence>
<gene>
    <name evidence="6" type="ORF">Ari01nite_80710</name>
</gene>
<dbReference type="AlphaFoldDB" id="A0A919K483"/>
<keyword evidence="7" id="KW-1185">Reference proteome</keyword>
<proteinExistence type="predicted"/>
<comment type="caution">
    <text evidence="6">The sequence shown here is derived from an EMBL/GenBank/DDBJ whole genome shotgun (WGS) entry which is preliminary data.</text>
</comment>
<dbReference type="Gene3D" id="1.10.357.10">
    <property type="entry name" value="Tetracycline Repressor, domain 2"/>
    <property type="match status" value="1"/>
</dbReference>
<dbReference type="GO" id="GO:0000976">
    <property type="term" value="F:transcription cis-regulatory region binding"/>
    <property type="evidence" value="ECO:0007669"/>
    <property type="project" value="TreeGrafter"/>
</dbReference>
<dbReference type="SUPFAM" id="SSF48498">
    <property type="entry name" value="Tetracyclin repressor-like, C-terminal domain"/>
    <property type="match status" value="1"/>
</dbReference>
<dbReference type="Gene3D" id="1.10.10.60">
    <property type="entry name" value="Homeodomain-like"/>
    <property type="match status" value="1"/>
</dbReference>
<dbReference type="EMBL" id="BOMV01000087">
    <property type="protein sequence ID" value="GIF00607.1"/>
    <property type="molecule type" value="Genomic_DNA"/>
</dbReference>
<keyword evidence="2 4" id="KW-0238">DNA-binding</keyword>
<keyword evidence="3" id="KW-0804">Transcription</keyword>
<dbReference type="InterPro" id="IPR036271">
    <property type="entry name" value="Tet_transcr_reg_TetR-rel_C_sf"/>
</dbReference>
<dbReference type="Proteomes" id="UP000636960">
    <property type="component" value="Unassembled WGS sequence"/>
</dbReference>
<dbReference type="PROSITE" id="PS50977">
    <property type="entry name" value="HTH_TETR_2"/>
    <property type="match status" value="1"/>
</dbReference>
<dbReference type="InterPro" id="IPR009057">
    <property type="entry name" value="Homeodomain-like_sf"/>
</dbReference>
<sequence>MPETPLPAVIARMWGREELPRRGPRPSLDLPRIVEAAIRIADRDGLDGVTMASVAAEVGVATMSLYRYAGSKDDLLIVMADAAAPEPPPLDGRAWRPYLTDWTTANRNYLLSRPWLLSLGQHSPPAGPRSLRWLDRALAALDDTGLDPGEKINIVTTLTGYAAQQATLAHALTTTTASTGDDPMAGMAGYSAVLTEVLDPNGYPALTAAVQANGFGRNDQWIDDADFTFGLTLLLDGVEALISRQ</sequence>
<dbReference type="PANTHER" id="PTHR30055">
    <property type="entry name" value="HTH-TYPE TRANSCRIPTIONAL REGULATOR RUTR"/>
    <property type="match status" value="1"/>
</dbReference>
<dbReference type="PRINTS" id="PR00455">
    <property type="entry name" value="HTHTETR"/>
</dbReference>
<evidence type="ECO:0000256" key="3">
    <source>
        <dbReference type="ARBA" id="ARBA00023163"/>
    </source>
</evidence>
<dbReference type="InterPro" id="IPR004111">
    <property type="entry name" value="Repressor_TetR_C"/>
</dbReference>
<dbReference type="PANTHER" id="PTHR30055:SF151">
    <property type="entry name" value="TRANSCRIPTIONAL REGULATORY PROTEIN"/>
    <property type="match status" value="1"/>
</dbReference>
<dbReference type="SUPFAM" id="SSF46689">
    <property type="entry name" value="Homeodomain-like"/>
    <property type="match status" value="1"/>
</dbReference>
<feature type="domain" description="HTH tetR-type" evidence="5">
    <location>
        <begin position="27"/>
        <end position="87"/>
    </location>
</feature>
<dbReference type="Pfam" id="PF02909">
    <property type="entry name" value="TetR_C_1"/>
    <property type="match status" value="1"/>
</dbReference>
<evidence type="ECO:0000313" key="6">
    <source>
        <dbReference type="EMBL" id="GIF00607.1"/>
    </source>
</evidence>
<reference evidence="6" key="1">
    <citation type="submission" date="2021-01" db="EMBL/GenBank/DDBJ databases">
        <title>Whole genome shotgun sequence of Actinoplanes rishiriensis NBRC 108556.</title>
        <authorList>
            <person name="Komaki H."/>
            <person name="Tamura T."/>
        </authorList>
    </citation>
    <scope>NUCLEOTIDE SEQUENCE</scope>
    <source>
        <strain evidence="6">NBRC 108556</strain>
    </source>
</reference>